<name>A0A7W9KKM9_9PSEU</name>
<keyword evidence="3" id="KW-0804">Transcription</keyword>
<keyword evidence="8" id="KW-1185">Reference proteome</keyword>
<comment type="caution">
    <text evidence="7">The sequence shown here is derived from an EMBL/GenBank/DDBJ whole genome shotgun (WGS) entry which is preliminary data.</text>
</comment>
<reference evidence="7 8" key="1">
    <citation type="submission" date="2020-08" db="EMBL/GenBank/DDBJ databases">
        <title>Sequencing the genomes of 1000 actinobacteria strains.</title>
        <authorList>
            <person name="Klenk H.-P."/>
        </authorList>
    </citation>
    <scope>NUCLEOTIDE SEQUENCE [LARGE SCALE GENOMIC DNA]</scope>
    <source>
        <strain evidence="7 8">DSM 43851</strain>
    </source>
</reference>
<evidence type="ECO:0000256" key="2">
    <source>
        <dbReference type="ARBA" id="ARBA00023125"/>
    </source>
</evidence>
<evidence type="ECO:0000313" key="8">
    <source>
        <dbReference type="Proteomes" id="UP000585638"/>
    </source>
</evidence>
<feature type="signal peptide" evidence="5">
    <location>
        <begin position="1"/>
        <end position="23"/>
    </location>
</feature>
<gene>
    <name evidence="7" type="ORF">BJ998_005524</name>
</gene>
<dbReference type="InterPro" id="IPR016032">
    <property type="entry name" value="Sig_transdc_resp-reg_C-effctor"/>
</dbReference>
<dbReference type="PROSITE" id="PS50043">
    <property type="entry name" value="HTH_LUXR_2"/>
    <property type="match status" value="1"/>
</dbReference>
<keyword evidence="1" id="KW-0805">Transcription regulation</keyword>
<protein>
    <submittedName>
        <fullName evidence="7">DNA-binding CsgD family transcriptional regulator</fullName>
    </submittedName>
</protein>
<dbReference type="PROSITE" id="PS00622">
    <property type="entry name" value="HTH_LUXR_1"/>
    <property type="match status" value="1"/>
</dbReference>
<sequence>MKRAVAADALLAAAIFVATFALAHDAVPLQIALVAALAWRRQAPALVFGLIAAAAFVQWLLDLRLPADIALLVAVYTVGAHMTLRWLVAAWAVLEAGIVMYAIGWGGFLVSATFLTVAGVVAAVLGVVMRLRRAQVVLDRERAVAAARERTSIVREPERLGLLTAREREVLVELAAGRSNAEIAGRLHLAHSTVKTHVSRILPKLGLRDRAQAVVFAYETGLVRPG</sequence>
<dbReference type="InterPro" id="IPR055558">
    <property type="entry name" value="DUF7134"/>
</dbReference>
<dbReference type="CDD" id="cd06170">
    <property type="entry name" value="LuxR_C_like"/>
    <property type="match status" value="1"/>
</dbReference>
<dbReference type="Proteomes" id="UP000585638">
    <property type="component" value="Unassembled WGS sequence"/>
</dbReference>
<accession>A0A7W9KKM9</accession>
<dbReference type="Pfam" id="PF23539">
    <property type="entry name" value="DUF7134"/>
    <property type="match status" value="1"/>
</dbReference>
<evidence type="ECO:0000256" key="1">
    <source>
        <dbReference type="ARBA" id="ARBA00023015"/>
    </source>
</evidence>
<dbReference type="InterPro" id="IPR036388">
    <property type="entry name" value="WH-like_DNA-bd_sf"/>
</dbReference>
<dbReference type="PANTHER" id="PTHR44688:SF16">
    <property type="entry name" value="DNA-BINDING TRANSCRIPTIONAL ACTIVATOR DEVR_DOSR"/>
    <property type="match status" value="1"/>
</dbReference>
<evidence type="ECO:0000256" key="5">
    <source>
        <dbReference type="SAM" id="SignalP"/>
    </source>
</evidence>
<evidence type="ECO:0000259" key="6">
    <source>
        <dbReference type="PROSITE" id="PS50043"/>
    </source>
</evidence>
<dbReference type="Pfam" id="PF00196">
    <property type="entry name" value="GerE"/>
    <property type="match status" value="1"/>
</dbReference>
<dbReference type="RefSeq" id="WP_312890357.1">
    <property type="nucleotide sequence ID" value="NZ_BAAAWY010000029.1"/>
</dbReference>
<keyword evidence="2 7" id="KW-0238">DNA-binding</keyword>
<proteinExistence type="predicted"/>
<dbReference type="AlphaFoldDB" id="A0A7W9KKM9"/>
<dbReference type="SUPFAM" id="SSF46894">
    <property type="entry name" value="C-terminal effector domain of the bipartite response regulators"/>
    <property type="match status" value="1"/>
</dbReference>
<dbReference type="GO" id="GO:0003677">
    <property type="term" value="F:DNA binding"/>
    <property type="evidence" value="ECO:0007669"/>
    <property type="project" value="UniProtKB-KW"/>
</dbReference>
<feature type="transmembrane region" description="Helical" evidence="4">
    <location>
        <begin position="98"/>
        <end position="128"/>
    </location>
</feature>
<dbReference type="InterPro" id="IPR000792">
    <property type="entry name" value="Tscrpt_reg_LuxR_C"/>
</dbReference>
<organism evidence="7 8">
    <name type="scientific">Kutzneria kofuensis</name>
    <dbReference type="NCBI Taxonomy" id="103725"/>
    <lineage>
        <taxon>Bacteria</taxon>
        <taxon>Bacillati</taxon>
        <taxon>Actinomycetota</taxon>
        <taxon>Actinomycetes</taxon>
        <taxon>Pseudonocardiales</taxon>
        <taxon>Pseudonocardiaceae</taxon>
        <taxon>Kutzneria</taxon>
    </lineage>
</organism>
<keyword evidence="4" id="KW-0472">Membrane</keyword>
<dbReference type="PRINTS" id="PR00038">
    <property type="entry name" value="HTHLUXR"/>
</dbReference>
<keyword evidence="5" id="KW-0732">Signal</keyword>
<evidence type="ECO:0000256" key="4">
    <source>
        <dbReference type="SAM" id="Phobius"/>
    </source>
</evidence>
<feature type="chain" id="PRO_5031066612" evidence="5">
    <location>
        <begin position="24"/>
        <end position="226"/>
    </location>
</feature>
<feature type="transmembrane region" description="Helical" evidence="4">
    <location>
        <begin position="39"/>
        <end position="57"/>
    </location>
</feature>
<dbReference type="Gene3D" id="1.10.10.10">
    <property type="entry name" value="Winged helix-like DNA-binding domain superfamily/Winged helix DNA-binding domain"/>
    <property type="match status" value="1"/>
</dbReference>
<dbReference type="EMBL" id="JACHIR010000001">
    <property type="protein sequence ID" value="MBB5894328.1"/>
    <property type="molecule type" value="Genomic_DNA"/>
</dbReference>
<feature type="transmembrane region" description="Helical" evidence="4">
    <location>
        <begin position="69"/>
        <end position="92"/>
    </location>
</feature>
<evidence type="ECO:0000313" key="7">
    <source>
        <dbReference type="EMBL" id="MBB5894328.1"/>
    </source>
</evidence>
<evidence type="ECO:0000256" key="3">
    <source>
        <dbReference type="ARBA" id="ARBA00023163"/>
    </source>
</evidence>
<dbReference type="GO" id="GO:0006355">
    <property type="term" value="P:regulation of DNA-templated transcription"/>
    <property type="evidence" value="ECO:0007669"/>
    <property type="project" value="InterPro"/>
</dbReference>
<dbReference type="PANTHER" id="PTHR44688">
    <property type="entry name" value="DNA-BINDING TRANSCRIPTIONAL ACTIVATOR DEVR_DOSR"/>
    <property type="match status" value="1"/>
</dbReference>
<feature type="domain" description="HTH luxR-type" evidence="6">
    <location>
        <begin position="156"/>
        <end position="221"/>
    </location>
</feature>
<dbReference type="SMART" id="SM00421">
    <property type="entry name" value="HTH_LUXR"/>
    <property type="match status" value="1"/>
</dbReference>
<keyword evidence="4" id="KW-0812">Transmembrane</keyword>
<keyword evidence="4" id="KW-1133">Transmembrane helix</keyword>